<organism evidence="1">
    <name type="scientific">marine sediment metagenome</name>
    <dbReference type="NCBI Taxonomy" id="412755"/>
    <lineage>
        <taxon>unclassified sequences</taxon>
        <taxon>metagenomes</taxon>
        <taxon>ecological metagenomes</taxon>
    </lineage>
</organism>
<accession>A0A0F9HDE3</accession>
<proteinExistence type="predicted"/>
<sequence length="80" mass="9747">MEKEDIPKYNRNKEEEQLSKQLREYLKNEELPRIVGEIIAKLDDKLFDVIHDRILVHLCDDCIKEICRIQEQTKEKIIFY</sequence>
<reference evidence="1" key="1">
    <citation type="journal article" date="2015" name="Nature">
        <title>Complex archaea that bridge the gap between prokaryotes and eukaryotes.</title>
        <authorList>
            <person name="Spang A."/>
            <person name="Saw J.H."/>
            <person name="Jorgensen S.L."/>
            <person name="Zaremba-Niedzwiedzka K."/>
            <person name="Martijn J."/>
            <person name="Lind A.E."/>
            <person name="van Eijk R."/>
            <person name="Schleper C."/>
            <person name="Guy L."/>
            <person name="Ettema T.J."/>
        </authorList>
    </citation>
    <scope>NUCLEOTIDE SEQUENCE</scope>
</reference>
<evidence type="ECO:0000313" key="1">
    <source>
        <dbReference type="EMBL" id="KKM01162.1"/>
    </source>
</evidence>
<dbReference type="AlphaFoldDB" id="A0A0F9HDE3"/>
<comment type="caution">
    <text evidence="1">The sequence shown here is derived from an EMBL/GenBank/DDBJ whole genome shotgun (WGS) entry which is preliminary data.</text>
</comment>
<protein>
    <submittedName>
        <fullName evidence="1">Uncharacterized protein</fullName>
    </submittedName>
</protein>
<name>A0A0F9HDE3_9ZZZZ</name>
<gene>
    <name evidence="1" type="ORF">LCGC14_1797160</name>
</gene>
<dbReference type="EMBL" id="LAZR01017259">
    <property type="protein sequence ID" value="KKM01162.1"/>
    <property type="molecule type" value="Genomic_DNA"/>
</dbReference>